<evidence type="ECO:0000256" key="1">
    <source>
        <dbReference type="SAM" id="MobiDB-lite"/>
    </source>
</evidence>
<name>A0A5B7IRF5_PORTR</name>
<feature type="region of interest" description="Disordered" evidence="1">
    <location>
        <begin position="1"/>
        <end position="34"/>
    </location>
</feature>
<gene>
    <name evidence="2" type="ORF">E2C01_077942</name>
</gene>
<evidence type="ECO:0000313" key="2">
    <source>
        <dbReference type="EMBL" id="MPC83238.1"/>
    </source>
</evidence>
<feature type="compositionally biased region" description="Gly residues" evidence="1">
    <location>
        <begin position="23"/>
        <end position="34"/>
    </location>
</feature>
<dbReference type="AlphaFoldDB" id="A0A5B7IRF5"/>
<reference evidence="2 3" key="1">
    <citation type="submission" date="2019-05" db="EMBL/GenBank/DDBJ databases">
        <title>Another draft genome of Portunus trituberculatus and its Hox gene families provides insights of decapod evolution.</title>
        <authorList>
            <person name="Jeong J.-H."/>
            <person name="Song I."/>
            <person name="Kim S."/>
            <person name="Choi T."/>
            <person name="Kim D."/>
            <person name="Ryu S."/>
            <person name="Kim W."/>
        </authorList>
    </citation>
    <scope>NUCLEOTIDE SEQUENCE [LARGE SCALE GENOMIC DNA]</scope>
    <source>
        <tissue evidence="2">Muscle</tissue>
    </source>
</reference>
<organism evidence="2 3">
    <name type="scientific">Portunus trituberculatus</name>
    <name type="common">Swimming crab</name>
    <name type="synonym">Neptunus trituberculatus</name>
    <dbReference type="NCBI Taxonomy" id="210409"/>
    <lineage>
        <taxon>Eukaryota</taxon>
        <taxon>Metazoa</taxon>
        <taxon>Ecdysozoa</taxon>
        <taxon>Arthropoda</taxon>
        <taxon>Crustacea</taxon>
        <taxon>Multicrustacea</taxon>
        <taxon>Malacostraca</taxon>
        <taxon>Eumalacostraca</taxon>
        <taxon>Eucarida</taxon>
        <taxon>Decapoda</taxon>
        <taxon>Pleocyemata</taxon>
        <taxon>Brachyura</taxon>
        <taxon>Eubrachyura</taxon>
        <taxon>Portunoidea</taxon>
        <taxon>Portunidae</taxon>
        <taxon>Portuninae</taxon>
        <taxon>Portunus</taxon>
    </lineage>
</organism>
<dbReference type="Proteomes" id="UP000324222">
    <property type="component" value="Unassembled WGS sequence"/>
</dbReference>
<protein>
    <submittedName>
        <fullName evidence="2">Uncharacterized protein</fullName>
    </submittedName>
</protein>
<accession>A0A5B7IRF5</accession>
<evidence type="ECO:0000313" key="3">
    <source>
        <dbReference type="Proteomes" id="UP000324222"/>
    </source>
</evidence>
<sequence>MSVPTAALPPPTSFPQPREGKGGRGGRVTVGGEGPPIPVVVLTWAGSGGAQSVKVMYGCYDAPPPSTPLPSLLPLPPPPPSPPLLSPTPRQMLSLWFLSSATYGINKQLMYNLCRPDMKGVLSTKAARPRLPLGKALRHYKV</sequence>
<keyword evidence="3" id="KW-1185">Reference proteome</keyword>
<proteinExistence type="predicted"/>
<dbReference type="EMBL" id="VSRR010061944">
    <property type="protein sequence ID" value="MPC83238.1"/>
    <property type="molecule type" value="Genomic_DNA"/>
</dbReference>
<comment type="caution">
    <text evidence="2">The sequence shown here is derived from an EMBL/GenBank/DDBJ whole genome shotgun (WGS) entry which is preliminary data.</text>
</comment>